<protein>
    <submittedName>
        <fullName evidence="2">3'-5' exonuclease</fullName>
    </submittedName>
</protein>
<keyword evidence="2" id="KW-0378">Hydrolase</keyword>
<comment type="caution">
    <text evidence="2">The sequence shown here is derived from an EMBL/GenBank/DDBJ whole genome shotgun (WGS) entry which is preliminary data.</text>
</comment>
<dbReference type="InterPro" id="IPR036397">
    <property type="entry name" value="RNaseH_sf"/>
</dbReference>
<dbReference type="InterPro" id="IPR006054">
    <property type="entry name" value="DnaQ"/>
</dbReference>
<dbReference type="Pfam" id="PF00929">
    <property type="entry name" value="RNase_T"/>
    <property type="match status" value="1"/>
</dbReference>
<keyword evidence="3" id="KW-1185">Reference proteome</keyword>
<gene>
    <name evidence="2" type="ORF">KJB30_02945</name>
</gene>
<keyword evidence="2" id="KW-0540">Nuclease</keyword>
<evidence type="ECO:0000259" key="1">
    <source>
        <dbReference type="SMART" id="SM00479"/>
    </source>
</evidence>
<evidence type="ECO:0000313" key="2">
    <source>
        <dbReference type="EMBL" id="MBT1070731.1"/>
    </source>
</evidence>
<dbReference type="SUPFAM" id="SSF53098">
    <property type="entry name" value="Ribonuclease H-like"/>
    <property type="match status" value="1"/>
</dbReference>
<feature type="domain" description="Exonuclease" evidence="1">
    <location>
        <begin position="7"/>
        <end position="175"/>
    </location>
</feature>
<sequence length="175" mass="19953">MFSKNKRYICLDVETTGLSPHRGDRVIELAAIMVERDGVVDEFTTLIDVECRIHRDAERVHGISRAMLAGHPKPEEVWRRFREFIGTAPLVAHNARFDLSFIRHELGQLGLELQNPEICTVKLSRKLYPHLSSHRLESVAQHVLGEIPAECRLHRALDDARLLAMVWVGMGISFP</sequence>
<reference evidence="2 3" key="1">
    <citation type="submission" date="2021-05" db="EMBL/GenBank/DDBJ databases">
        <title>The draft genome of Geobacter chapellei DSM 13688.</title>
        <authorList>
            <person name="Xu Z."/>
            <person name="Masuda Y."/>
            <person name="Itoh H."/>
            <person name="Senoo K."/>
        </authorList>
    </citation>
    <scope>NUCLEOTIDE SEQUENCE [LARGE SCALE GENOMIC DNA]</scope>
    <source>
        <strain evidence="2 3">DSM 13688</strain>
    </source>
</reference>
<dbReference type="InterPro" id="IPR013520">
    <property type="entry name" value="Ribonucl_H"/>
</dbReference>
<dbReference type="InterPro" id="IPR012337">
    <property type="entry name" value="RNaseH-like_sf"/>
</dbReference>
<accession>A0ABS5U4X7</accession>
<dbReference type="NCBIfam" id="TIGR00573">
    <property type="entry name" value="dnaq"/>
    <property type="match status" value="1"/>
</dbReference>
<name>A0ABS5U4X7_9BACT</name>
<dbReference type="PANTHER" id="PTHR30231">
    <property type="entry name" value="DNA POLYMERASE III SUBUNIT EPSILON"/>
    <property type="match status" value="1"/>
</dbReference>
<dbReference type="GO" id="GO:0004527">
    <property type="term" value="F:exonuclease activity"/>
    <property type="evidence" value="ECO:0007669"/>
    <property type="project" value="UniProtKB-KW"/>
</dbReference>
<organism evidence="2 3">
    <name type="scientific">Pelotalea chapellei</name>
    <dbReference type="NCBI Taxonomy" id="44671"/>
    <lineage>
        <taxon>Bacteria</taxon>
        <taxon>Pseudomonadati</taxon>
        <taxon>Thermodesulfobacteriota</taxon>
        <taxon>Desulfuromonadia</taxon>
        <taxon>Geobacterales</taxon>
        <taxon>Geobacteraceae</taxon>
        <taxon>Pelotalea</taxon>
    </lineage>
</organism>
<dbReference type="SMART" id="SM00479">
    <property type="entry name" value="EXOIII"/>
    <property type="match status" value="1"/>
</dbReference>
<keyword evidence="2" id="KW-0269">Exonuclease</keyword>
<proteinExistence type="predicted"/>
<dbReference type="Gene3D" id="3.30.420.10">
    <property type="entry name" value="Ribonuclease H-like superfamily/Ribonuclease H"/>
    <property type="match status" value="1"/>
</dbReference>
<evidence type="ECO:0000313" key="3">
    <source>
        <dbReference type="Proteomes" id="UP000784128"/>
    </source>
</evidence>
<dbReference type="Proteomes" id="UP000784128">
    <property type="component" value="Unassembled WGS sequence"/>
</dbReference>
<dbReference type="RefSeq" id="WP_214296443.1">
    <property type="nucleotide sequence ID" value="NZ_JAHDYS010000002.1"/>
</dbReference>
<dbReference type="PANTHER" id="PTHR30231:SF37">
    <property type="entry name" value="EXODEOXYRIBONUCLEASE 10"/>
    <property type="match status" value="1"/>
</dbReference>
<dbReference type="CDD" id="cd06127">
    <property type="entry name" value="DEDDh"/>
    <property type="match status" value="1"/>
</dbReference>
<dbReference type="EMBL" id="JAHDYS010000002">
    <property type="protein sequence ID" value="MBT1070731.1"/>
    <property type="molecule type" value="Genomic_DNA"/>
</dbReference>